<dbReference type="STRING" id="289377.HL41_00615"/>
<dbReference type="SUPFAM" id="SSF57716">
    <property type="entry name" value="Glucocorticoid receptor-like (DNA-binding domain)"/>
    <property type="match status" value="1"/>
</dbReference>
<dbReference type="EMBL" id="CP008796">
    <property type="protein sequence ID" value="AIH03453.1"/>
    <property type="molecule type" value="Genomic_DNA"/>
</dbReference>
<evidence type="ECO:0000313" key="3">
    <source>
        <dbReference type="EMBL" id="AIH03453.1"/>
    </source>
</evidence>
<dbReference type="RefSeq" id="WP_038063180.1">
    <property type="nucleotide sequence ID" value="NZ_CP008796.1"/>
</dbReference>
<reference evidence="3 4" key="1">
    <citation type="journal article" date="2015" name="Genome Announc.">
        <title>Genome Sequence of a Sulfate-Reducing Thermophilic Bacterium, Thermodesulfobacterium commune DSM 2178T (Phylum Thermodesulfobacteria).</title>
        <authorList>
            <person name="Bhatnagar S."/>
            <person name="Badger J.H."/>
            <person name="Madupu R."/>
            <person name="Khouri H.M."/>
            <person name="O'Connor E.M."/>
            <person name="Robb F.T."/>
            <person name="Ward N.L."/>
            <person name="Eisen J.A."/>
        </authorList>
    </citation>
    <scope>NUCLEOTIDE SEQUENCE [LARGE SCALE GENOMIC DNA]</scope>
    <source>
        <strain evidence="3 4">DSM 2178</strain>
    </source>
</reference>
<evidence type="ECO:0008006" key="5">
    <source>
        <dbReference type="Google" id="ProtNLM"/>
    </source>
</evidence>
<sequence>MKCPICHKHVKLKNNPYRPFCSKECKLADLYNWLKEEYKIREEKEWLEKPLPQEEVYVDKEE</sequence>
<name>A0A075WSR5_9BACT</name>
<accession>A0A075WSR5</accession>
<keyword evidence="2" id="KW-0862">Zinc</keyword>
<proteinExistence type="predicted"/>
<protein>
    <recommendedName>
        <fullName evidence="5">DNA gyrase inhibitor YacG</fullName>
    </recommendedName>
</protein>
<dbReference type="PANTHER" id="PTHR36150:SF1">
    <property type="entry name" value="DNA GYRASE INHIBITOR YACG"/>
    <property type="match status" value="1"/>
</dbReference>
<dbReference type="Gene3D" id="3.30.50.10">
    <property type="entry name" value="Erythroid Transcription Factor GATA-1, subunit A"/>
    <property type="match status" value="1"/>
</dbReference>
<dbReference type="HOGENOM" id="CLU_178280_3_2_0"/>
<dbReference type="KEGG" id="tcm:HL41_00615"/>
<keyword evidence="4" id="KW-1185">Reference proteome</keyword>
<dbReference type="Pfam" id="PF03884">
    <property type="entry name" value="YacG"/>
    <property type="match status" value="1"/>
</dbReference>
<dbReference type="PaxDb" id="289377-HL41_00615"/>
<dbReference type="OrthoDB" id="9809663at2"/>
<evidence type="ECO:0000256" key="1">
    <source>
        <dbReference type="ARBA" id="ARBA00022723"/>
    </source>
</evidence>
<dbReference type="InterPro" id="IPR005584">
    <property type="entry name" value="DNA_gyrase_inhibitor_YacG"/>
</dbReference>
<organism evidence="3 4">
    <name type="scientific">Thermodesulfobacterium commune DSM 2178</name>
    <dbReference type="NCBI Taxonomy" id="289377"/>
    <lineage>
        <taxon>Bacteria</taxon>
        <taxon>Pseudomonadati</taxon>
        <taxon>Thermodesulfobacteriota</taxon>
        <taxon>Thermodesulfobacteria</taxon>
        <taxon>Thermodesulfobacteriales</taxon>
        <taxon>Thermodesulfobacteriaceae</taxon>
        <taxon>Thermodesulfobacterium</taxon>
    </lineage>
</organism>
<dbReference type="eggNOG" id="COG3024">
    <property type="taxonomic scope" value="Bacteria"/>
</dbReference>
<evidence type="ECO:0000256" key="2">
    <source>
        <dbReference type="ARBA" id="ARBA00022833"/>
    </source>
</evidence>
<dbReference type="InterPro" id="IPR013088">
    <property type="entry name" value="Znf_NHR/GATA"/>
</dbReference>
<gene>
    <name evidence="3" type="ORF">HL41_00615</name>
</gene>
<dbReference type="GO" id="GO:0008270">
    <property type="term" value="F:zinc ion binding"/>
    <property type="evidence" value="ECO:0007669"/>
    <property type="project" value="InterPro"/>
</dbReference>
<dbReference type="Proteomes" id="UP000028481">
    <property type="component" value="Chromosome"/>
</dbReference>
<dbReference type="AlphaFoldDB" id="A0A075WSR5"/>
<keyword evidence="1" id="KW-0479">Metal-binding</keyword>
<dbReference type="PANTHER" id="PTHR36150">
    <property type="entry name" value="DNA GYRASE INHIBITOR YACG"/>
    <property type="match status" value="1"/>
</dbReference>
<dbReference type="GO" id="GO:0006355">
    <property type="term" value="P:regulation of DNA-templated transcription"/>
    <property type="evidence" value="ECO:0007669"/>
    <property type="project" value="InterPro"/>
</dbReference>
<evidence type="ECO:0000313" key="4">
    <source>
        <dbReference type="Proteomes" id="UP000028481"/>
    </source>
</evidence>